<reference evidence="1 2" key="1">
    <citation type="journal article" date="2019" name="Commun. Biol.">
        <title>The bagworm genome reveals a unique fibroin gene that provides high tensile strength.</title>
        <authorList>
            <person name="Kono N."/>
            <person name="Nakamura H."/>
            <person name="Ohtoshi R."/>
            <person name="Tomita M."/>
            <person name="Numata K."/>
            <person name="Arakawa K."/>
        </authorList>
    </citation>
    <scope>NUCLEOTIDE SEQUENCE [LARGE SCALE GENOMIC DNA]</scope>
</reference>
<dbReference type="AlphaFoldDB" id="A0A4C1VH70"/>
<evidence type="ECO:0000313" key="2">
    <source>
        <dbReference type="Proteomes" id="UP000299102"/>
    </source>
</evidence>
<proteinExistence type="predicted"/>
<evidence type="ECO:0000313" key="1">
    <source>
        <dbReference type="EMBL" id="GBP38003.1"/>
    </source>
</evidence>
<dbReference type="Proteomes" id="UP000299102">
    <property type="component" value="Unassembled WGS sequence"/>
</dbReference>
<name>A0A4C1VH70_EUMVA</name>
<gene>
    <name evidence="1" type="ORF">EVAR_13043_1</name>
</gene>
<comment type="caution">
    <text evidence="1">The sequence shown here is derived from an EMBL/GenBank/DDBJ whole genome shotgun (WGS) entry which is preliminary data.</text>
</comment>
<protein>
    <submittedName>
        <fullName evidence="1">Uncharacterized protein</fullName>
    </submittedName>
</protein>
<keyword evidence="2" id="KW-1185">Reference proteome</keyword>
<accession>A0A4C1VH70</accession>
<sequence length="149" mass="16636">MKSCPNAAPQSCQLRSSDGPVLRARSEFLRCQRLSESSESPPTVAHAHSQPHRSYQCVSSLSGRCRISYEGWIVGEGVSSELLLVRLLPVPPPVEYVGPQYYLDVPAVCPVRLAEGELKYRKKRCEVLSQNLPDLTLSLSRVKYLPRQV</sequence>
<organism evidence="1 2">
    <name type="scientific">Eumeta variegata</name>
    <name type="common">Bagworm moth</name>
    <name type="synonym">Eumeta japonica</name>
    <dbReference type="NCBI Taxonomy" id="151549"/>
    <lineage>
        <taxon>Eukaryota</taxon>
        <taxon>Metazoa</taxon>
        <taxon>Ecdysozoa</taxon>
        <taxon>Arthropoda</taxon>
        <taxon>Hexapoda</taxon>
        <taxon>Insecta</taxon>
        <taxon>Pterygota</taxon>
        <taxon>Neoptera</taxon>
        <taxon>Endopterygota</taxon>
        <taxon>Lepidoptera</taxon>
        <taxon>Glossata</taxon>
        <taxon>Ditrysia</taxon>
        <taxon>Tineoidea</taxon>
        <taxon>Psychidae</taxon>
        <taxon>Oiketicinae</taxon>
        <taxon>Eumeta</taxon>
    </lineage>
</organism>
<dbReference type="EMBL" id="BGZK01000342">
    <property type="protein sequence ID" value="GBP38003.1"/>
    <property type="molecule type" value="Genomic_DNA"/>
</dbReference>